<evidence type="ECO:0000313" key="1">
    <source>
        <dbReference type="EMBL" id="KAF6718214.1"/>
    </source>
</evidence>
<dbReference type="AlphaFoldDB" id="A0A834F211"/>
<proteinExistence type="predicted"/>
<dbReference type="Proteomes" id="UP000646548">
    <property type="component" value="Unassembled WGS sequence"/>
</dbReference>
<organism evidence="1 2">
    <name type="scientific">Oryzias melastigma</name>
    <name type="common">Marine medaka</name>
    <dbReference type="NCBI Taxonomy" id="30732"/>
    <lineage>
        <taxon>Eukaryota</taxon>
        <taxon>Metazoa</taxon>
        <taxon>Chordata</taxon>
        <taxon>Craniata</taxon>
        <taxon>Vertebrata</taxon>
        <taxon>Euteleostomi</taxon>
        <taxon>Actinopterygii</taxon>
        <taxon>Neopterygii</taxon>
        <taxon>Teleostei</taxon>
        <taxon>Neoteleostei</taxon>
        <taxon>Acanthomorphata</taxon>
        <taxon>Ovalentaria</taxon>
        <taxon>Atherinomorphae</taxon>
        <taxon>Beloniformes</taxon>
        <taxon>Adrianichthyidae</taxon>
        <taxon>Oryziinae</taxon>
        <taxon>Oryzias</taxon>
    </lineage>
</organism>
<sequence length="145" mass="15785">MHLRIRKEENKVHNADSSQWTVLRSCSDSFLQLVRDKSASTVRVQLSINKLHTLISTADSCSSVLSLKSLAVPGTESSSRRLVLLALVSRWTRSGNLSMTSPLPRLELSCRGENGAVGVALDWGGVWEKGCADMLSSDRSDIVTG</sequence>
<evidence type="ECO:0000313" key="2">
    <source>
        <dbReference type="Proteomes" id="UP000646548"/>
    </source>
</evidence>
<accession>A0A834F211</accession>
<reference evidence="1" key="1">
    <citation type="journal article" name="BMC Genomics">
        <title>Long-read sequencing and de novo genome assembly of marine medaka (Oryzias melastigma).</title>
        <authorList>
            <person name="Liang P."/>
            <person name="Saqib H.S.A."/>
            <person name="Ni X."/>
            <person name="Shen Y."/>
        </authorList>
    </citation>
    <scope>NUCLEOTIDE SEQUENCE</scope>
    <source>
        <strain evidence="1">Bigg-433</strain>
    </source>
</reference>
<dbReference type="EMBL" id="WKFB01000769">
    <property type="protein sequence ID" value="KAF6718214.1"/>
    <property type="molecule type" value="Genomic_DNA"/>
</dbReference>
<gene>
    <name evidence="1" type="ORF">FQA47_004800</name>
</gene>
<protein>
    <submittedName>
        <fullName evidence="1">Uncharacterized protein</fullName>
    </submittedName>
</protein>
<name>A0A834F211_ORYME</name>
<comment type="caution">
    <text evidence="1">The sequence shown here is derived from an EMBL/GenBank/DDBJ whole genome shotgun (WGS) entry which is preliminary data.</text>
</comment>